<dbReference type="Pfam" id="PF04547">
    <property type="entry name" value="Anoctamin"/>
    <property type="match status" value="1"/>
</dbReference>
<comment type="caution">
    <text evidence="15">The sequence shown here is derived from an EMBL/GenBank/DDBJ whole genome shotgun (WGS) entry which is preliminary data.</text>
</comment>
<feature type="transmembrane region" description="Helical" evidence="10">
    <location>
        <begin position="1124"/>
        <end position="1141"/>
    </location>
</feature>
<feature type="transmembrane region" description="Helical" evidence="10">
    <location>
        <begin position="1076"/>
        <end position="1104"/>
    </location>
</feature>
<feature type="modified residue" description="4-aspartylphosphate" evidence="7">
    <location>
        <position position="2336"/>
    </location>
</feature>
<dbReference type="Pfam" id="PF02518">
    <property type="entry name" value="HATPase_c"/>
    <property type="match status" value="1"/>
</dbReference>
<feature type="domain" description="Response regulatory" evidence="12">
    <location>
        <begin position="2287"/>
        <end position="2406"/>
    </location>
</feature>
<keyword evidence="2 10" id="KW-0812">Transmembrane</keyword>
<dbReference type="PANTHER" id="PTHR12308">
    <property type="entry name" value="ANOCTAMIN"/>
    <property type="match status" value="1"/>
</dbReference>
<evidence type="ECO:0000313" key="16">
    <source>
        <dbReference type="Proteomes" id="UP000692954"/>
    </source>
</evidence>
<keyword evidence="16" id="KW-1185">Reference proteome</keyword>
<sequence length="2409" mass="283939">MDKKNKAKSIVKFDDEKQAEEIIQEEPQKKKDKKKKKEQLKKQLSVQQRHITIAIPDSIISNAQSSELRSYFMSQLARMFAIFQVDEVIILRDYSYIPKSKQFDVASYVVRNLQYLETPQYLRKYLFPIHSDLKNVGLMNPIESKHHLLTEQICPYREGVVVERPSKGDTSWVEIGLKRQVLINYPLQPGTRVTLKLDDPTSDKLTGIPVSTQDAKKQGYYWGYTVTIESKFHRLLDRDDFDMKILIETEKSDETLQTTSCNSFHPNQLSQQPLKLLLVFSGLQKMTDFTENDEKSKLSRDDIYGKFDHVYRYGNNEFGVKQLRLEEQMFMFLEELNQSIGDIEFGRSLEQTTIDFNTIDNNGRNLLHRAALQQNPKLIHEILTEYSKLQLPMHAYINLNDKFGINAVQMCCFANYNERAPCLEQFIEEGDLNSFNPRTLWAPAHWVAFYGDIESMQLLISKEAILFRTDYEGYYPLDLAGRNNKKVVAIVIIEFLIQFLIDYERSRVSQRVKNLVYDRFCEYERFICNPALKLSLFYWSCYFRLNNLERFVVFNRFYPLAIYLDSTALHNSITNSNMEAFLYLLHQSQIKPFTQGILLSRNATPENNRIFSLKKDELQIYKRRYQLYLVHLDEWEYDYLNNQISLLDQVDKFGNTPLHVAVLSNNTEIINYLIQFGCRIDIQNSEYWTPVDFSYSQEVRAIFRENEKLKLKSVKNIQNFLFTCKLPTQKYDPIHKRNLYLCQAIKEIEVDNLFSISQDLIVPDFVIKCSAQHISKLNFQIQVLINAKFEVYLAKSEIDHFYYIMLRSPLNQLQMQAMIQKVQVKLLDSYDYEPYDSNGHFEPFRSLQRQSIIEEHLNRLLNIQELIQQKVIIDTYRMHSFGGTTKIRRQWLEQLKWYQTQPFKQLRDYFKEGQNQNFKSCSILRLYFGEQIAYFFAFKSYITCFMIFAAFPGVILQIYILANNDFNSLFLPLYAIYMSIWSTITVEFWKRKQCEMNARWGLLDQMNQQELTTRLEFQGDEYMNHITHQIEKYEQSGHSTIMFMISIPVLILFSSFIVGLFVTIDYIQQTYTNSSYYKLLVGVLQGICVSVLNIIYTALVHYFVEKENHKYEEHYESSLIYKNVLFKFINSYIAVFYTAFIKLDSSYEEIFYILVPVLVIKQLSYLIAIMMIPQIIYKYKESSYFKLFKEKLNQKQYQDPIDLLWKETTNVPLKSQGRIVLNLTTQQVQQNIDMDSVELNGLKLPAYKYLMTNYFMETMIDFGFVTLFTAAFPIGPLIAMIMNIIEIRMKIYSFNSVFKRPQAQRVAGIGDWMYIWEFLSFIGVFTNYALVFLKQGDQINNFLFPTGNVTRTNMLWLFLLFVFLNVILKYVIQWVIPDKPTWVSEWEEDLKNKKRQNSELKQKEDECQQLNNRISRLEKQNQKLIQRLNIEQNFNNISIQNESLLQQTIQSDSGSYLTLYYRMERDIALEKINQILKLLKQKKQLLIICAECQTNEAVVLCLQCKIHYCKICYVDLCKSHKIEPISNGFYKMFYYSLPLVNQQGLKHLFDILCTYYENKSYGTKLFIGFDEFCIDDKYVINKLHSVMYKKGKLNWEEFSKYVQQLQKGTFEQRVVLMYEFMDEDKQGMISRDEFQNYAVYQMVQDTNFREIQIMSSEMEDKRELIRQTISSAQHSQQIREYLRGASLGEYFFDKQRSYQAYLMLSSLCVLIIWFGIRVKRRHFKNDRIELLGLLLIGNTLRTIGSTHISEMYFALFPKRLLYIIPIQNHQHPKKMFLCLPFIAIVVSVRLEFSYEHTIVGYAFLLLIWLSSYHPIERVTQVSKNHSYSKTWINPSDSLIINQNDKYDLIVNRQGKLISQTLDQRKRMGTDDPILVQQILKDITIHKLDKQFKKLKVITTLLELIETLDLIKCKVLDCSAPFGDNYMIELTIINENICLNFQDMYEIRDYWERKVTKQLMNQLFRSFSHEFSTSLNCIRILAENAIEDIEDDYIVNTCIQPILNSSYILNSIVQDVRDFSLILSKNFVLTIQIQNIQLLIHEVAELYRQQLNMKGVELNVKMNELYIHTDGQRFKQVLNNLLSNAQKFTFSGSITIDVQEQIIHDQSFIKVCVQDTGSGMDLNTQSRLQEFLKQPHKRKSNLNYGLGLMISNTICNGLSPNYESGIHFQSTNNAGSLFWFFVEDLKTMELPDVVSRRTIKYNKIHSSGRSFLEQSFLISPSDKKRQSSFTFSLKGKQKLIEKQSENFSEPDDAICAPYIFREGPKKPQKHRYPQIDQVVSEYAEDRAKILIVDDEFVNIYALTTMLSRLNLRCDSAHNGKEGLDKFKLQYYQVILMDVEMPIMNGIQATQQILEFCHSVDLDPPIIIAQTAYTDMQTKQMCKEVGMDYFLQKPISTIEIKQILQTIQLTL</sequence>
<dbReference type="SMART" id="SM00448">
    <property type="entry name" value="REC"/>
    <property type="match status" value="1"/>
</dbReference>
<feature type="domain" description="Histidine kinase" evidence="11">
    <location>
        <begin position="1965"/>
        <end position="2185"/>
    </location>
</feature>
<evidence type="ECO:0000313" key="15">
    <source>
        <dbReference type="EMBL" id="CAD8109002.1"/>
    </source>
</evidence>
<dbReference type="InterPro" id="IPR002048">
    <property type="entry name" value="EF_hand_dom"/>
</dbReference>
<keyword evidence="4 10" id="KW-0472">Membrane</keyword>
<evidence type="ECO:0000256" key="5">
    <source>
        <dbReference type="PROSITE-ProRule" id="PRU00023"/>
    </source>
</evidence>
<feature type="domain" description="EF-hand" evidence="14">
    <location>
        <begin position="1609"/>
        <end position="1644"/>
    </location>
</feature>
<keyword evidence="6" id="KW-0863">Zinc-finger</keyword>
<evidence type="ECO:0000256" key="9">
    <source>
        <dbReference type="SAM" id="MobiDB-lite"/>
    </source>
</evidence>
<feature type="transmembrane region" description="Helical" evidence="10">
    <location>
        <begin position="1041"/>
        <end position="1064"/>
    </location>
</feature>
<evidence type="ECO:0000256" key="4">
    <source>
        <dbReference type="ARBA" id="ARBA00023136"/>
    </source>
</evidence>
<evidence type="ECO:0000256" key="7">
    <source>
        <dbReference type="PROSITE-ProRule" id="PRU00169"/>
    </source>
</evidence>
<dbReference type="GO" id="GO:0008270">
    <property type="term" value="F:zinc ion binding"/>
    <property type="evidence" value="ECO:0007669"/>
    <property type="project" value="UniProtKB-KW"/>
</dbReference>
<dbReference type="CDD" id="cd17546">
    <property type="entry name" value="REC_hyHK_CKI1_RcsC-like"/>
    <property type="match status" value="1"/>
</dbReference>
<dbReference type="GO" id="GO:0005254">
    <property type="term" value="F:chloride channel activity"/>
    <property type="evidence" value="ECO:0007669"/>
    <property type="project" value="TreeGrafter"/>
</dbReference>
<evidence type="ECO:0000256" key="2">
    <source>
        <dbReference type="ARBA" id="ARBA00022692"/>
    </source>
</evidence>
<keyword evidence="6" id="KW-0862">Zinc</keyword>
<protein>
    <submittedName>
        <fullName evidence="15">Uncharacterized protein</fullName>
    </submittedName>
</protein>
<feature type="transmembrane region" description="Helical" evidence="10">
    <location>
        <begin position="1262"/>
        <end position="1285"/>
    </location>
</feature>
<dbReference type="InterPro" id="IPR007632">
    <property type="entry name" value="Anoctamin"/>
</dbReference>
<keyword evidence="5" id="KW-0040">ANK repeat</keyword>
<feature type="transmembrane region" description="Helical" evidence="10">
    <location>
        <begin position="1354"/>
        <end position="1376"/>
    </location>
</feature>
<proteinExistence type="predicted"/>
<feature type="transmembrane region" description="Helical" evidence="10">
    <location>
        <begin position="1153"/>
        <end position="1177"/>
    </location>
</feature>
<dbReference type="OrthoDB" id="361029at2759"/>
<feature type="coiled-coil region" evidence="8">
    <location>
        <begin position="1383"/>
        <end position="1427"/>
    </location>
</feature>
<feature type="transmembrane region" description="Helical" evidence="10">
    <location>
        <begin position="1314"/>
        <end position="1333"/>
    </location>
</feature>
<dbReference type="InterPro" id="IPR049452">
    <property type="entry name" value="Anoctamin_TM"/>
</dbReference>
<dbReference type="InterPro" id="IPR001789">
    <property type="entry name" value="Sig_transdc_resp-reg_receiver"/>
</dbReference>
<name>A0A8S1Q185_9CILI</name>
<dbReference type="GO" id="GO:0005509">
    <property type="term" value="F:calcium ion binding"/>
    <property type="evidence" value="ECO:0007669"/>
    <property type="project" value="InterPro"/>
</dbReference>
<dbReference type="Proteomes" id="UP000692954">
    <property type="component" value="Unassembled WGS sequence"/>
</dbReference>
<evidence type="ECO:0000256" key="1">
    <source>
        <dbReference type="ARBA" id="ARBA00004141"/>
    </source>
</evidence>
<evidence type="ECO:0000259" key="12">
    <source>
        <dbReference type="PROSITE" id="PS50110"/>
    </source>
</evidence>
<dbReference type="PROSITE" id="PS50119">
    <property type="entry name" value="ZF_BBOX"/>
    <property type="match status" value="1"/>
</dbReference>
<feature type="transmembrane region" description="Helical" evidence="10">
    <location>
        <begin position="941"/>
        <end position="962"/>
    </location>
</feature>
<accession>A0A8S1Q185</accession>
<comment type="subcellular location">
    <subcellularLocation>
        <location evidence="1">Membrane</location>
        <topology evidence="1">Multi-pass membrane protein</topology>
    </subcellularLocation>
</comment>
<dbReference type="InterPro" id="IPR003750">
    <property type="entry name" value="Put_MeTrfase-C9orf114-like"/>
</dbReference>
<dbReference type="PROSITE" id="PS50110">
    <property type="entry name" value="RESPONSE_REGULATORY"/>
    <property type="match status" value="1"/>
</dbReference>
<dbReference type="GO" id="GO:0000160">
    <property type="term" value="P:phosphorelay signal transduction system"/>
    <property type="evidence" value="ECO:0007669"/>
    <property type="project" value="InterPro"/>
</dbReference>
<dbReference type="Pfam" id="PF02598">
    <property type="entry name" value="Methyltrn_RNA_3"/>
    <property type="match status" value="1"/>
</dbReference>
<dbReference type="SMART" id="SM00387">
    <property type="entry name" value="HATPase_c"/>
    <property type="match status" value="1"/>
</dbReference>
<feature type="compositionally biased region" description="Basic residues" evidence="9">
    <location>
        <begin position="30"/>
        <end position="39"/>
    </location>
</feature>
<dbReference type="CDD" id="cd19757">
    <property type="entry name" value="Bbox1"/>
    <property type="match status" value="1"/>
</dbReference>
<evidence type="ECO:0000256" key="3">
    <source>
        <dbReference type="ARBA" id="ARBA00022989"/>
    </source>
</evidence>
<dbReference type="PROSITE" id="PS50088">
    <property type="entry name" value="ANK_REPEAT"/>
    <property type="match status" value="1"/>
</dbReference>
<dbReference type="InterPro" id="IPR000315">
    <property type="entry name" value="Znf_B-box"/>
</dbReference>
<evidence type="ECO:0000256" key="8">
    <source>
        <dbReference type="SAM" id="Coils"/>
    </source>
</evidence>
<keyword evidence="3 10" id="KW-1133">Transmembrane helix</keyword>
<dbReference type="PROSITE" id="PS50222">
    <property type="entry name" value="EF_HAND_2"/>
    <property type="match status" value="1"/>
</dbReference>
<keyword evidence="6" id="KW-0479">Metal-binding</keyword>
<dbReference type="EMBL" id="CAJJDN010000092">
    <property type="protein sequence ID" value="CAD8109002.1"/>
    <property type="molecule type" value="Genomic_DNA"/>
</dbReference>
<keyword evidence="7" id="KW-0597">Phosphoprotein</keyword>
<dbReference type="Pfam" id="PF13857">
    <property type="entry name" value="Ank_5"/>
    <property type="match status" value="1"/>
</dbReference>
<feature type="transmembrane region" description="Helical" evidence="10">
    <location>
        <begin position="1698"/>
        <end position="1716"/>
    </location>
</feature>
<evidence type="ECO:0000259" key="11">
    <source>
        <dbReference type="PROSITE" id="PS50109"/>
    </source>
</evidence>
<dbReference type="SMART" id="SM00248">
    <property type="entry name" value="ANK"/>
    <property type="match status" value="6"/>
</dbReference>
<feature type="domain" description="B box-type" evidence="13">
    <location>
        <begin position="1484"/>
        <end position="1525"/>
    </location>
</feature>
<organism evidence="15 16">
    <name type="scientific">Paramecium sonneborni</name>
    <dbReference type="NCBI Taxonomy" id="65129"/>
    <lineage>
        <taxon>Eukaryota</taxon>
        <taxon>Sar</taxon>
        <taxon>Alveolata</taxon>
        <taxon>Ciliophora</taxon>
        <taxon>Intramacronucleata</taxon>
        <taxon>Oligohymenophorea</taxon>
        <taxon>Peniculida</taxon>
        <taxon>Parameciidae</taxon>
        <taxon>Paramecium</taxon>
    </lineage>
</organism>
<dbReference type="GO" id="GO:0016020">
    <property type="term" value="C:membrane"/>
    <property type="evidence" value="ECO:0007669"/>
    <property type="project" value="UniProtKB-SubCell"/>
</dbReference>
<dbReference type="InterPro" id="IPR003594">
    <property type="entry name" value="HATPase_dom"/>
</dbReference>
<feature type="region of interest" description="Disordered" evidence="9">
    <location>
        <begin position="21"/>
        <end position="41"/>
    </location>
</feature>
<dbReference type="InterPro" id="IPR002110">
    <property type="entry name" value="Ankyrin_rpt"/>
</dbReference>
<dbReference type="InterPro" id="IPR005467">
    <property type="entry name" value="His_kinase_dom"/>
</dbReference>
<evidence type="ECO:0000259" key="14">
    <source>
        <dbReference type="PROSITE" id="PS50222"/>
    </source>
</evidence>
<dbReference type="PROSITE" id="PS50109">
    <property type="entry name" value="HIS_KIN"/>
    <property type="match status" value="1"/>
</dbReference>
<dbReference type="CDD" id="cd18086">
    <property type="entry name" value="HsC9orf114-like"/>
    <property type="match status" value="1"/>
</dbReference>
<keyword evidence="8" id="KW-0175">Coiled coil</keyword>
<evidence type="ECO:0000256" key="6">
    <source>
        <dbReference type="PROSITE-ProRule" id="PRU00024"/>
    </source>
</evidence>
<evidence type="ECO:0000256" key="10">
    <source>
        <dbReference type="SAM" id="Phobius"/>
    </source>
</evidence>
<gene>
    <name evidence="15" type="ORF">PSON_ATCC_30995.1.T0920186</name>
</gene>
<dbReference type="PANTHER" id="PTHR12308:SF73">
    <property type="entry name" value="ANOCTAMIN"/>
    <property type="match status" value="1"/>
</dbReference>
<reference evidence="15" key="1">
    <citation type="submission" date="2021-01" db="EMBL/GenBank/DDBJ databases">
        <authorList>
            <consortium name="Genoscope - CEA"/>
            <person name="William W."/>
        </authorList>
    </citation>
    <scope>NUCLEOTIDE SEQUENCE</scope>
</reference>
<dbReference type="Pfam" id="PF00072">
    <property type="entry name" value="Response_reg"/>
    <property type="match status" value="1"/>
</dbReference>
<evidence type="ECO:0000259" key="13">
    <source>
        <dbReference type="PROSITE" id="PS50119"/>
    </source>
</evidence>
<feature type="repeat" description="ANK" evidence="5">
    <location>
        <begin position="653"/>
        <end position="685"/>
    </location>
</feature>
<dbReference type="PROSITE" id="PS50297">
    <property type="entry name" value="ANK_REP_REGION"/>
    <property type="match status" value="1"/>
</dbReference>